<evidence type="ECO:0000313" key="2">
    <source>
        <dbReference type="EMBL" id="EFC43707.1"/>
    </source>
</evidence>
<evidence type="ECO:0000313" key="3">
    <source>
        <dbReference type="Proteomes" id="UP000006671"/>
    </source>
</evidence>
<name>D2VHM8_NAEGR</name>
<dbReference type="InParanoid" id="D2VHM8"/>
<proteinExistence type="predicted"/>
<feature type="compositionally biased region" description="Low complexity" evidence="1">
    <location>
        <begin position="157"/>
        <end position="172"/>
    </location>
</feature>
<dbReference type="KEGG" id="ngr:NAEGRDRAFT_49617"/>
<dbReference type="VEuPathDB" id="AmoebaDB:NAEGRDRAFT_49617"/>
<gene>
    <name evidence="2" type="ORF">NAEGRDRAFT_49617</name>
</gene>
<dbReference type="RefSeq" id="XP_002676451.1">
    <property type="nucleotide sequence ID" value="XM_002676405.1"/>
</dbReference>
<dbReference type="Proteomes" id="UP000006671">
    <property type="component" value="Unassembled WGS sequence"/>
</dbReference>
<dbReference type="EMBL" id="GG738872">
    <property type="protein sequence ID" value="EFC43707.1"/>
    <property type="molecule type" value="Genomic_DNA"/>
</dbReference>
<dbReference type="AlphaFoldDB" id="D2VHM8"/>
<reference evidence="2 3" key="1">
    <citation type="journal article" date="2010" name="Cell">
        <title>The genome of Naegleria gruberi illuminates early eukaryotic versatility.</title>
        <authorList>
            <person name="Fritz-Laylin L.K."/>
            <person name="Prochnik S.E."/>
            <person name="Ginger M.L."/>
            <person name="Dacks J.B."/>
            <person name="Carpenter M.L."/>
            <person name="Field M.C."/>
            <person name="Kuo A."/>
            <person name="Paredez A."/>
            <person name="Chapman J."/>
            <person name="Pham J."/>
            <person name="Shu S."/>
            <person name="Neupane R."/>
            <person name="Cipriano M."/>
            <person name="Mancuso J."/>
            <person name="Tu H."/>
            <person name="Salamov A."/>
            <person name="Lindquist E."/>
            <person name="Shapiro H."/>
            <person name="Lucas S."/>
            <person name="Grigoriev I.V."/>
            <person name="Cande W.Z."/>
            <person name="Fulton C."/>
            <person name="Rokhsar D.S."/>
            <person name="Dawson S.C."/>
        </authorList>
    </citation>
    <scope>NUCLEOTIDE SEQUENCE [LARGE SCALE GENOMIC DNA]</scope>
    <source>
        <strain evidence="2 3">NEG-M</strain>
    </source>
</reference>
<organism evidence="3">
    <name type="scientific">Naegleria gruberi</name>
    <name type="common">Amoeba</name>
    <dbReference type="NCBI Taxonomy" id="5762"/>
    <lineage>
        <taxon>Eukaryota</taxon>
        <taxon>Discoba</taxon>
        <taxon>Heterolobosea</taxon>
        <taxon>Tetramitia</taxon>
        <taxon>Eutetramitia</taxon>
        <taxon>Vahlkampfiidae</taxon>
        <taxon>Naegleria</taxon>
    </lineage>
</organism>
<dbReference type="GeneID" id="8862211"/>
<protein>
    <submittedName>
        <fullName evidence="2">Predicted protein</fullName>
    </submittedName>
</protein>
<keyword evidence="3" id="KW-1185">Reference proteome</keyword>
<evidence type="ECO:0000256" key="1">
    <source>
        <dbReference type="SAM" id="MobiDB-lite"/>
    </source>
</evidence>
<accession>D2VHM8</accession>
<sequence>MQQQYNAPARPFRYEEKSVEDDFELVNVVSRTNRKSLPPSMTSNAGGGQSIINNNNQTQQYSGILSTATNRLSLSLISPVVMDGNSDRKEEVNNTVPSSLNNRRSVELVVEYNFRPDFEKEYIKRTEELMKREEEEEKTRKAKFIALLEELNSTKGNNDSLTTSSSNNNTNSKINKEVIPQNNFMINNN</sequence>
<feature type="region of interest" description="Disordered" evidence="1">
    <location>
        <begin position="155"/>
        <end position="174"/>
    </location>
</feature>
<feature type="region of interest" description="Disordered" evidence="1">
    <location>
        <begin position="34"/>
        <end position="54"/>
    </location>
</feature>